<dbReference type="EC" id="4.1.1.104" evidence="8"/>
<keyword evidence="5" id="KW-0456">Lyase</keyword>
<dbReference type="GO" id="GO:0016832">
    <property type="term" value="F:aldehyde-lyase activity"/>
    <property type="evidence" value="ECO:0007669"/>
    <property type="project" value="InterPro"/>
</dbReference>
<dbReference type="InterPro" id="IPR050197">
    <property type="entry name" value="Aldolase_class_II_sugar_metab"/>
</dbReference>
<evidence type="ECO:0000256" key="6">
    <source>
        <dbReference type="ARBA" id="ARBA00023277"/>
    </source>
</evidence>
<evidence type="ECO:0000256" key="7">
    <source>
        <dbReference type="ARBA" id="ARBA00044745"/>
    </source>
</evidence>
<reference evidence="13 14" key="1">
    <citation type="submission" date="2016-10" db="EMBL/GenBank/DDBJ databases">
        <authorList>
            <person name="de Groot N.N."/>
        </authorList>
    </citation>
    <scope>NUCLEOTIDE SEQUENCE [LARGE SCALE GENOMIC DNA]</scope>
    <source>
        <strain evidence="13 14">CGMCC 1.8894</strain>
    </source>
</reference>
<dbReference type="SMART" id="SM01007">
    <property type="entry name" value="Aldolase_II"/>
    <property type="match status" value="1"/>
</dbReference>
<keyword evidence="14" id="KW-1185">Reference proteome</keyword>
<evidence type="ECO:0000313" key="14">
    <source>
        <dbReference type="Proteomes" id="UP000198539"/>
    </source>
</evidence>
<dbReference type="GO" id="GO:0046872">
    <property type="term" value="F:metal ion binding"/>
    <property type="evidence" value="ECO:0007669"/>
    <property type="project" value="UniProtKB-KW"/>
</dbReference>
<dbReference type="AlphaFoldDB" id="A0A1H2U0G0"/>
<evidence type="ECO:0000256" key="5">
    <source>
        <dbReference type="ARBA" id="ARBA00023239"/>
    </source>
</evidence>
<dbReference type="SUPFAM" id="SSF53639">
    <property type="entry name" value="AraD/HMP-PK domain-like"/>
    <property type="match status" value="1"/>
</dbReference>
<gene>
    <name evidence="13" type="ORF">SAMN04488238_102241</name>
</gene>
<dbReference type="GO" id="GO:0019323">
    <property type="term" value="P:pentose catabolic process"/>
    <property type="evidence" value="ECO:0007669"/>
    <property type="project" value="InterPro"/>
</dbReference>
<dbReference type="Gene3D" id="3.40.225.10">
    <property type="entry name" value="Class II aldolase/adducin N-terminal domain"/>
    <property type="match status" value="1"/>
</dbReference>
<comment type="catalytic activity">
    <reaction evidence="10">
        <text>3-dehydro-4-O-phospho-D-erythronate + H(+) = dihydroxyacetone phosphate + CO2</text>
        <dbReference type="Rhea" id="RHEA:52416"/>
        <dbReference type="ChEBI" id="CHEBI:15378"/>
        <dbReference type="ChEBI" id="CHEBI:16526"/>
        <dbReference type="ChEBI" id="CHEBI:57642"/>
        <dbReference type="ChEBI" id="CHEBI:136593"/>
        <dbReference type="EC" id="4.1.1.104"/>
    </reaction>
</comment>
<evidence type="ECO:0000256" key="2">
    <source>
        <dbReference type="ARBA" id="ARBA00010037"/>
    </source>
</evidence>
<dbReference type="InterPro" id="IPR001303">
    <property type="entry name" value="Aldolase_II/adducin_N"/>
</dbReference>
<keyword evidence="3" id="KW-0479">Metal-binding</keyword>
<accession>A0A1H2U0G0</accession>
<comment type="function">
    <text evidence="7">Catalyzes the decarboxylation of 3-oxo-tetronate 4-phosphate to dihydroxyacetone phosphate (DHAP) and CO(2).</text>
</comment>
<dbReference type="EMBL" id="FNOM01000002">
    <property type="protein sequence ID" value="SDW49723.1"/>
    <property type="molecule type" value="Genomic_DNA"/>
</dbReference>
<proteinExistence type="inferred from homology"/>
<protein>
    <recommendedName>
        <fullName evidence="9">3-oxo-tetronate 4-phosphate decarboxylase</fullName>
        <ecNumber evidence="8">4.1.1.104</ecNumber>
    </recommendedName>
</protein>
<evidence type="ECO:0000256" key="4">
    <source>
        <dbReference type="ARBA" id="ARBA00022833"/>
    </source>
</evidence>
<feature type="domain" description="Class II aldolase/adducin N-terminal" evidence="12">
    <location>
        <begin position="10"/>
        <end position="189"/>
    </location>
</feature>
<dbReference type="OrthoDB" id="5500703at2"/>
<evidence type="ECO:0000256" key="10">
    <source>
        <dbReference type="ARBA" id="ARBA00047520"/>
    </source>
</evidence>
<dbReference type="InterPro" id="IPR050013">
    <property type="entry name" value="OtnC"/>
</dbReference>
<evidence type="ECO:0000259" key="12">
    <source>
        <dbReference type="SMART" id="SM01007"/>
    </source>
</evidence>
<dbReference type="NCBIfam" id="NF043034">
    <property type="entry name" value="OxoTetrPhDc"/>
    <property type="match status" value="1"/>
</dbReference>
<dbReference type="NCBIfam" id="NF006000">
    <property type="entry name" value="PRK08130.1"/>
    <property type="match status" value="1"/>
</dbReference>
<evidence type="ECO:0000256" key="3">
    <source>
        <dbReference type="ARBA" id="ARBA00022723"/>
    </source>
</evidence>
<dbReference type="PANTHER" id="PTHR22789:SF0">
    <property type="entry name" value="3-OXO-TETRONATE 4-PHOSPHATE DECARBOXYLASE-RELATED"/>
    <property type="match status" value="1"/>
</dbReference>
<evidence type="ECO:0000313" key="13">
    <source>
        <dbReference type="EMBL" id="SDW49723.1"/>
    </source>
</evidence>
<dbReference type="Pfam" id="PF00596">
    <property type="entry name" value="Aldolase_II"/>
    <property type="match status" value="1"/>
</dbReference>
<evidence type="ECO:0000256" key="9">
    <source>
        <dbReference type="ARBA" id="ARBA00044803"/>
    </source>
</evidence>
<evidence type="ECO:0000256" key="11">
    <source>
        <dbReference type="ARBA" id="ARBA00048603"/>
    </source>
</evidence>
<comment type="similarity">
    <text evidence="2">Belongs to the aldolase class II family. AraD/FucA subfamily.</text>
</comment>
<comment type="catalytic activity">
    <reaction evidence="11">
        <text>3-dehydro-4-O-phospho-L-erythronate + H(+) = dihydroxyacetone phosphate + CO2</text>
        <dbReference type="Rhea" id="RHEA:52404"/>
        <dbReference type="ChEBI" id="CHEBI:15378"/>
        <dbReference type="ChEBI" id="CHEBI:16526"/>
        <dbReference type="ChEBI" id="CHEBI:57642"/>
        <dbReference type="ChEBI" id="CHEBI:136592"/>
        <dbReference type="EC" id="4.1.1.104"/>
    </reaction>
</comment>
<keyword evidence="6" id="KW-0119">Carbohydrate metabolism</keyword>
<dbReference type="GO" id="GO:0005829">
    <property type="term" value="C:cytosol"/>
    <property type="evidence" value="ECO:0007669"/>
    <property type="project" value="TreeGrafter"/>
</dbReference>
<evidence type="ECO:0000256" key="1">
    <source>
        <dbReference type="ARBA" id="ARBA00001947"/>
    </source>
</evidence>
<organism evidence="13 14">
    <name type="scientific">Roseicitreum antarcticum</name>
    <dbReference type="NCBI Taxonomy" id="564137"/>
    <lineage>
        <taxon>Bacteria</taxon>
        <taxon>Pseudomonadati</taxon>
        <taxon>Pseudomonadota</taxon>
        <taxon>Alphaproteobacteria</taxon>
        <taxon>Rhodobacterales</taxon>
        <taxon>Paracoccaceae</taxon>
        <taxon>Roseicitreum</taxon>
    </lineage>
</organism>
<dbReference type="InterPro" id="IPR036409">
    <property type="entry name" value="Aldolase_II/adducin_N_sf"/>
</dbReference>
<keyword evidence="4" id="KW-0862">Zinc</keyword>
<dbReference type="PANTHER" id="PTHR22789">
    <property type="entry name" value="FUCULOSE PHOSPHATE ALDOLASE"/>
    <property type="match status" value="1"/>
</dbReference>
<dbReference type="STRING" id="564137.SAMN04488238_102241"/>
<dbReference type="RefSeq" id="WP_092885812.1">
    <property type="nucleotide sequence ID" value="NZ_CP061498.1"/>
</dbReference>
<evidence type="ECO:0000256" key="8">
    <source>
        <dbReference type="ARBA" id="ARBA00044772"/>
    </source>
</evidence>
<dbReference type="Proteomes" id="UP000198539">
    <property type="component" value="Unassembled WGS sequence"/>
</dbReference>
<comment type="cofactor">
    <cofactor evidence="1">
        <name>Zn(2+)</name>
        <dbReference type="ChEBI" id="CHEBI:29105"/>
    </cofactor>
</comment>
<sequence>MSDSKSHIAHALCAQSASLFQRGLTGGSSGNISARLGDGRFLVTPTGMSLGALAPDDLSVLAADGTHIDGPAPTKEWPLHDAFYATRVQTGAVVHLHSTYATALSVLADVDAGNVLTPITPYAIMRLGKVALLPFFLPGDAAMGDAVRALAGKHAAVLLANHGPVVSSPTLAAAVDAMEEFEEAAKLLVLTNGMKRRLLTGAQVVALVARYNVEWDT</sequence>
<name>A0A1H2U0G0_9RHOB</name>